<evidence type="ECO:0000256" key="1">
    <source>
        <dbReference type="SAM" id="MobiDB-lite"/>
    </source>
</evidence>
<organism evidence="3 4">
    <name type="scientific">Ophiobolus disseminans</name>
    <dbReference type="NCBI Taxonomy" id="1469910"/>
    <lineage>
        <taxon>Eukaryota</taxon>
        <taxon>Fungi</taxon>
        <taxon>Dikarya</taxon>
        <taxon>Ascomycota</taxon>
        <taxon>Pezizomycotina</taxon>
        <taxon>Dothideomycetes</taxon>
        <taxon>Pleosporomycetidae</taxon>
        <taxon>Pleosporales</taxon>
        <taxon>Pleosporineae</taxon>
        <taxon>Phaeosphaeriaceae</taxon>
        <taxon>Ophiobolus</taxon>
    </lineage>
</organism>
<dbReference type="OrthoDB" id="3800967at2759"/>
<evidence type="ECO:0000313" key="4">
    <source>
        <dbReference type="Proteomes" id="UP000799424"/>
    </source>
</evidence>
<evidence type="ECO:0000313" key="3">
    <source>
        <dbReference type="EMBL" id="KAF2822979.1"/>
    </source>
</evidence>
<reference evidence="3" key="1">
    <citation type="journal article" date="2020" name="Stud. Mycol.">
        <title>101 Dothideomycetes genomes: a test case for predicting lifestyles and emergence of pathogens.</title>
        <authorList>
            <person name="Haridas S."/>
            <person name="Albert R."/>
            <person name="Binder M."/>
            <person name="Bloem J."/>
            <person name="Labutti K."/>
            <person name="Salamov A."/>
            <person name="Andreopoulos B."/>
            <person name="Baker S."/>
            <person name="Barry K."/>
            <person name="Bills G."/>
            <person name="Bluhm B."/>
            <person name="Cannon C."/>
            <person name="Castanera R."/>
            <person name="Culley D."/>
            <person name="Daum C."/>
            <person name="Ezra D."/>
            <person name="Gonzalez J."/>
            <person name="Henrissat B."/>
            <person name="Kuo A."/>
            <person name="Liang C."/>
            <person name="Lipzen A."/>
            <person name="Lutzoni F."/>
            <person name="Magnuson J."/>
            <person name="Mondo S."/>
            <person name="Nolan M."/>
            <person name="Ohm R."/>
            <person name="Pangilinan J."/>
            <person name="Park H.-J."/>
            <person name="Ramirez L."/>
            <person name="Alfaro M."/>
            <person name="Sun H."/>
            <person name="Tritt A."/>
            <person name="Yoshinaga Y."/>
            <person name="Zwiers L.-H."/>
            <person name="Turgeon B."/>
            <person name="Goodwin S."/>
            <person name="Spatafora J."/>
            <person name="Crous P."/>
            <person name="Grigoriev I."/>
        </authorList>
    </citation>
    <scope>NUCLEOTIDE SEQUENCE</scope>
    <source>
        <strain evidence="3">CBS 113818</strain>
    </source>
</reference>
<dbReference type="Proteomes" id="UP000799424">
    <property type="component" value="Unassembled WGS sequence"/>
</dbReference>
<feature type="compositionally biased region" description="Basic and acidic residues" evidence="1">
    <location>
        <begin position="71"/>
        <end position="100"/>
    </location>
</feature>
<proteinExistence type="predicted"/>
<accession>A0A6A6ZQU1</accession>
<feature type="domain" description="2EXR" evidence="2">
    <location>
        <begin position="170"/>
        <end position="228"/>
    </location>
</feature>
<gene>
    <name evidence="3" type="ORF">CC86DRAFT_409750</name>
</gene>
<name>A0A6A6ZQU1_9PLEO</name>
<evidence type="ECO:0000259" key="2">
    <source>
        <dbReference type="Pfam" id="PF20150"/>
    </source>
</evidence>
<protein>
    <recommendedName>
        <fullName evidence="2">2EXR domain-containing protein</fullName>
    </recommendedName>
</protein>
<dbReference type="InterPro" id="IPR045518">
    <property type="entry name" value="2EXR"/>
</dbReference>
<feature type="compositionally biased region" description="Low complexity" evidence="1">
    <location>
        <begin position="29"/>
        <end position="42"/>
    </location>
</feature>
<feature type="compositionally biased region" description="Polar residues" evidence="1">
    <location>
        <begin position="19"/>
        <end position="28"/>
    </location>
</feature>
<feature type="region of interest" description="Disordered" evidence="1">
    <location>
        <begin position="1"/>
        <end position="114"/>
    </location>
</feature>
<sequence>MRKFVRRTTHTVVALRQKSPGSSDQSPGRRSTSRSSLLGKLRPSSTDGVSCKDPENLTHQQPDYAASELHPNTDSDSERESTYDRKRMHEQLKSLEEERRTKKKTHIGSRNIQQQTQQLIRNRGRWLFSADRLSVYELDDVEQQTQKMLVQMQRALKEECPGEYLYLCLMKIPQELRDMIWNSHFAPLPNIIVVRPKMMNRRGLMQSDVSHILPALCYVNHQFFEECIPVFLPFTSIEPELVDFPNSCVGFQRKQLSARSHIWSSKIMQRGPLRQT</sequence>
<keyword evidence="4" id="KW-1185">Reference proteome</keyword>
<dbReference type="AlphaFoldDB" id="A0A6A6ZQU1"/>
<dbReference type="EMBL" id="MU006233">
    <property type="protein sequence ID" value="KAF2822979.1"/>
    <property type="molecule type" value="Genomic_DNA"/>
</dbReference>
<dbReference type="Pfam" id="PF20150">
    <property type="entry name" value="2EXR"/>
    <property type="match status" value="1"/>
</dbReference>